<dbReference type="AlphaFoldDB" id="A0A8H7U513"/>
<sequence>MTHIVTLISSPYSARLLFALFPGEPAALPSRVADLWY</sequence>
<gene>
    <name evidence="1" type="ORF">IEO21_02333</name>
</gene>
<dbReference type="EMBL" id="JADOXO010000022">
    <property type="protein sequence ID" value="KAF9819162.1"/>
    <property type="molecule type" value="Genomic_DNA"/>
</dbReference>
<protein>
    <submittedName>
        <fullName evidence="1">Uncharacterized protein</fullName>
    </submittedName>
</protein>
<name>A0A8H7U513_9APHY</name>
<evidence type="ECO:0000313" key="2">
    <source>
        <dbReference type="Proteomes" id="UP000639403"/>
    </source>
</evidence>
<proteinExistence type="predicted"/>
<reference evidence="1" key="1">
    <citation type="submission" date="2020-11" db="EMBL/GenBank/DDBJ databases">
        <authorList>
            <person name="Koelle M."/>
            <person name="Horta M.A.C."/>
            <person name="Nowrousian M."/>
            <person name="Ohm R.A."/>
            <person name="Benz P."/>
            <person name="Pilgard A."/>
        </authorList>
    </citation>
    <scope>NUCLEOTIDE SEQUENCE</scope>
    <source>
        <strain evidence="1">FPRL280</strain>
    </source>
</reference>
<evidence type="ECO:0000313" key="1">
    <source>
        <dbReference type="EMBL" id="KAF9819162.1"/>
    </source>
</evidence>
<organism evidence="1 2">
    <name type="scientific">Rhodonia placenta</name>
    <dbReference type="NCBI Taxonomy" id="104341"/>
    <lineage>
        <taxon>Eukaryota</taxon>
        <taxon>Fungi</taxon>
        <taxon>Dikarya</taxon>
        <taxon>Basidiomycota</taxon>
        <taxon>Agaricomycotina</taxon>
        <taxon>Agaricomycetes</taxon>
        <taxon>Polyporales</taxon>
        <taxon>Adustoporiaceae</taxon>
        <taxon>Rhodonia</taxon>
    </lineage>
</organism>
<reference evidence="1" key="2">
    <citation type="journal article" name="Front. Microbiol.">
        <title>Degradative Capacity of Two Strains of Rhodonia placenta: From Phenotype to Genotype.</title>
        <authorList>
            <person name="Kolle M."/>
            <person name="Horta M.A.C."/>
            <person name="Nowrousian M."/>
            <person name="Ohm R.A."/>
            <person name="Benz J.P."/>
            <person name="Pilgard A."/>
        </authorList>
    </citation>
    <scope>NUCLEOTIDE SEQUENCE</scope>
    <source>
        <strain evidence="1">FPRL280</strain>
    </source>
</reference>
<accession>A0A8H7U513</accession>
<comment type="caution">
    <text evidence="1">The sequence shown here is derived from an EMBL/GenBank/DDBJ whole genome shotgun (WGS) entry which is preliminary data.</text>
</comment>
<dbReference type="Proteomes" id="UP000639403">
    <property type="component" value="Unassembled WGS sequence"/>
</dbReference>